<dbReference type="CTD" id="20195529"/>
<dbReference type="HOGENOM" id="CLU_027904_0_0_1"/>
<reference evidence="3" key="1">
    <citation type="submission" date="2012-12" db="EMBL/GenBank/DDBJ databases">
        <authorList>
            <person name="Hellsten U."/>
            <person name="Grimwood J."/>
            <person name="Chapman J.A."/>
            <person name="Shapiro H."/>
            <person name="Aerts A."/>
            <person name="Otillar R.P."/>
            <person name="Terry A.Y."/>
            <person name="Boore J.L."/>
            <person name="Simakov O."/>
            <person name="Marletaz F."/>
            <person name="Cho S.-J."/>
            <person name="Edsinger-Gonzales E."/>
            <person name="Havlak P."/>
            <person name="Kuo D.-H."/>
            <person name="Larsson T."/>
            <person name="Lv J."/>
            <person name="Arendt D."/>
            <person name="Savage R."/>
            <person name="Osoegawa K."/>
            <person name="de Jong P."/>
            <person name="Lindberg D.R."/>
            <person name="Seaver E.C."/>
            <person name="Weisblat D.A."/>
            <person name="Putnam N.H."/>
            <person name="Grigoriev I.V."/>
            <person name="Rokhsar D.S."/>
        </authorList>
    </citation>
    <scope>NUCLEOTIDE SEQUENCE</scope>
</reference>
<dbReference type="Proteomes" id="UP000015101">
    <property type="component" value="Unassembled WGS sequence"/>
</dbReference>
<dbReference type="PANTHER" id="PTHR44099">
    <property type="entry name" value="RABCONNECTIN-3B, ISOFORM A"/>
    <property type="match status" value="1"/>
</dbReference>
<dbReference type="STRING" id="6412.T1EG27"/>
<evidence type="ECO:0008006" key="4">
    <source>
        <dbReference type="Google" id="ProtNLM"/>
    </source>
</evidence>
<evidence type="ECO:0000313" key="2">
    <source>
        <dbReference type="EnsemblMetazoa" id="HelroP114551"/>
    </source>
</evidence>
<dbReference type="GeneID" id="20195529"/>
<dbReference type="SUPFAM" id="SSF50960">
    <property type="entry name" value="TolB, C-terminal domain"/>
    <property type="match status" value="1"/>
</dbReference>
<reference evidence="1 3" key="2">
    <citation type="journal article" date="2013" name="Nature">
        <title>Insights into bilaterian evolution from three spiralian genomes.</title>
        <authorList>
            <person name="Simakov O."/>
            <person name="Marletaz F."/>
            <person name="Cho S.J."/>
            <person name="Edsinger-Gonzales E."/>
            <person name="Havlak P."/>
            <person name="Hellsten U."/>
            <person name="Kuo D.H."/>
            <person name="Larsson T."/>
            <person name="Lv J."/>
            <person name="Arendt D."/>
            <person name="Savage R."/>
            <person name="Osoegawa K."/>
            <person name="de Jong P."/>
            <person name="Grimwood J."/>
            <person name="Chapman J.A."/>
            <person name="Shapiro H."/>
            <person name="Aerts A."/>
            <person name="Otillar R.P."/>
            <person name="Terry A.Y."/>
            <person name="Boore J.L."/>
            <person name="Grigoriev I.V."/>
            <person name="Lindberg D.R."/>
            <person name="Seaver E.C."/>
            <person name="Weisblat D.A."/>
            <person name="Putnam N.H."/>
            <person name="Rokhsar D.S."/>
        </authorList>
    </citation>
    <scope>NUCLEOTIDE SEQUENCE</scope>
</reference>
<dbReference type="InterPro" id="IPR049916">
    <property type="entry name" value="WDR72-like"/>
</dbReference>
<accession>T1EG27</accession>
<dbReference type="OrthoDB" id="338622at2759"/>
<name>T1EG27_HELRO</name>
<dbReference type="SMART" id="SM00320">
    <property type="entry name" value="WD40"/>
    <property type="match status" value="2"/>
</dbReference>
<dbReference type="OMA" id="AFWQMNT"/>
<dbReference type="PANTHER" id="PTHR44099:SF4">
    <property type="entry name" value="RABCONNECTIN-3B, ISOFORM A"/>
    <property type="match status" value="1"/>
</dbReference>
<sequence>MLGVVGAEFGANLGNGGSGGGGYGGSSGRESQQAVADGFSVVNHEHARNTSKALAYLLFQQPTNQTKYSLIRRASVDLIGRGFVVWQPYLDVSNVLIGLLELCIDADRLVPSMTFGLPLTPRADACRTARHALSLIATARPSTYVITMAKEVARYNAMIQNAQSQTYQHSLHAYVLVKSKPEILRVLQQLVEKMAVELMELLSELTDVMIHCLDMNQIKTSGLQEIFPGYCKKFPMVSYCHSTRRIVVGTRNGNLLFYDLKQGKCQSIAAHRGQILGVGFSADGKFLASIALADMKVYIWQVGDDCDDDGDDDDGDMDFD</sequence>
<dbReference type="eggNOG" id="KOG4155">
    <property type="taxonomic scope" value="Eukaryota"/>
</dbReference>
<dbReference type="InParanoid" id="T1EG27"/>
<gene>
    <name evidence="2" type="primary">20195529</name>
    <name evidence="1" type="ORF">HELRODRAFT_114551</name>
</gene>
<dbReference type="RefSeq" id="XP_009025992.1">
    <property type="nucleotide sequence ID" value="XM_009027744.1"/>
</dbReference>
<proteinExistence type="predicted"/>
<dbReference type="AlphaFoldDB" id="T1EG27"/>
<evidence type="ECO:0000313" key="1">
    <source>
        <dbReference type="EMBL" id="ESN95959.1"/>
    </source>
</evidence>
<reference evidence="2" key="3">
    <citation type="submission" date="2015-06" db="UniProtKB">
        <authorList>
            <consortium name="EnsemblMetazoa"/>
        </authorList>
    </citation>
    <scope>IDENTIFICATION</scope>
</reference>
<dbReference type="InterPro" id="IPR015943">
    <property type="entry name" value="WD40/YVTN_repeat-like_dom_sf"/>
</dbReference>
<evidence type="ECO:0000313" key="3">
    <source>
        <dbReference type="Proteomes" id="UP000015101"/>
    </source>
</evidence>
<dbReference type="Gene3D" id="2.130.10.10">
    <property type="entry name" value="YVTN repeat-like/Quinoprotein amine dehydrogenase"/>
    <property type="match status" value="1"/>
</dbReference>
<protein>
    <recommendedName>
        <fullName evidence="4">WD repeat-containing protein 7</fullName>
    </recommendedName>
</protein>
<dbReference type="EnsemblMetazoa" id="HelroT114551">
    <property type="protein sequence ID" value="HelroP114551"/>
    <property type="gene ID" value="HelroG114551"/>
</dbReference>
<dbReference type="EMBL" id="KB097496">
    <property type="protein sequence ID" value="ESN95959.1"/>
    <property type="molecule type" value="Genomic_DNA"/>
</dbReference>
<dbReference type="EMBL" id="AMQM01006589">
    <property type="status" value="NOT_ANNOTATED_CDS"/>
    <property type="molecule type" value="Genomic_DNA"/>
</dbReference>
<keyword evidence="3" id="KW-1185">Reference proteome</keyword>
<organism evidence="2 3">
    <name type="scientific">Helobdella robusta</name>
    <name type="common">Californian leech</name>
    <dbReference type="NCBI Taxonomy" id="6412"/>
    <lineage>
        <taxon>Eukaryota</taxon>
        <taxon>Metazoa</taxon>
        <taxon>Spiralia</taxon>
        <taxon>Lophotrochozoa</taxon>
        <taxon>Annelida</taxon>
        <taxon>Clitellata</taxon>
        <taxon>Hirudinea</taxon>
        <taxon>Rhynchobdellida</taxon>
        <taxon>Glossiphoniidae</taxon>
        <taxon>Helobdella</taxon>
    </lineage>
</organism>
<dbReference type="InterPro" id="IPR001680">
    <property type="entry name" value="WD40_rpt"/>
</dbReference>
<dbReference type="KEGG" id="hro:HELRODRAFT_114551"/>